<dbReference type="InterPro" id="IPR036875">
    <property type="entry name" value="Znf_CCHC_sf"/>
</dbReference>
<protein>
    <recommendedName>
        <fullName evidence="2">CCHC-type domain-containing protein</fullName>
    </recommendedName>
</protein>
<dbReference type="InterPro" id="IPR001878">
    <property type="entry name" value="Znf_CCHC"/>
</dbReference>
<dbReference type="EMBL" id="KV722668">
    <property type="protein sequence ID" value="OCH84479.1"/>
    <property type="molecule type" value="Genomic_DNA"/>
</dbReference>
<feature type="non-terminal residue" evidence="3">
    <location>
        <position position="1"/>
    </location>
</feature>
<evidence type="ECO:0000256" key="1">
    <source>
        <dbReference type="ARBA" id="ARBA00022664"/>
    </source>
</evidence>
<sequence>KAASWLRGRDTMKSFASALGGETTVKAQVYAVLAEFVPISFDTTSPHSWSEVETRSNLDINDIKDGHWIKPVNRRQQGQRFAHLIVNLTTPEAANMAIHNGLVIAGKRISARKLITEPRRCLKCQRFDPAHLARDCKQTHDTCGTCGSTKHTTSDCNEDDEHKFRCTNCNTTGHASWSRDCPAFIVRRDRLLHRRPESQYVFYPTRNPLTWEQ</sequence>
<dbReference type="OrthoDB" id="4230923at2759"/>
<proteinExistence type="predicted"/>
<name>A0A8E2AMC5_9APHY</name>
<evidence type="ECO:0000313" key="3">
    <source>
        <dbReference type="EMBL" id="OCH84479.1"/>
    </source>
</evidence>
<dbReference type="GO" id="GO:0006397">
    <property type="term" value="P:mRNA processing"/>
    <property type="evidence" value="ECO:0007669"/>
    <property type="project" value="UniProtKB-KW"/>
</dbReference>
<evidence type="ECO:0000313" key="4">
    <source>
        <dbReference type="Proteomes" id="UP000250043"/>
    </source>
</evidence>
<dbReference type="GO" id="GO:0008270">
    <property type="term" value="F:zinc ion binding"/>
    <property type="evidence" value="ECO:0007669"/>
    <property type="project" value="InterPro"/>
</dbReference>
<organism evidence="3 4">
    <name type="scientific">Obba rivulosa</name>
    <dbReference type="NCBI Taxonomy" id="1052685"/>
    <lineage>
        <taxon>Eukaryota</taxon>
        <taxon>Fungi</taxon>
        <taxon>Dikarya</taxon>
        <taxon>Basidiomycota</taxon>
        <taxon>Agaricomycotina</taxon>
        <taxon>Agaricomycetes</taxon>
        <taxon>Polyporales</taxon>
        <taxon>Gelatoporiaceae</taxon>
        <taxon>Obba</taxon>
    </lineage>
</organism>
<feature type="domain" description="CCHC-type" evidence="2">
    <location>
        <begin position="165"/>
        <end position="183"/>
    </location>
</feature>
<dbReference type="AlphaFoldDB" id="A0A8E2AMC5"/>
<gene>
    <name evidence="3" type="ORF">OBBRIDRAFT_693629</name>
</gene>
<dbReference type="Gene3D" id="4.10.60.10">
    <property type="entry name" value="Zinc finger, CCHC-type"/>
    <property type="match status" value="1"/>
</dbReference>
<dbReference type="SUPFAM" id="SSF57756">
    <property type="entry name" value="Retrovirus zinc finger-like domains"/>
    <property type="match status" value="1"/>
</dbReference>
<accession>A0A8E2AMC5</accession>
<dbReference type="SMART" id="SM00343">
    <property type="entry name" value="ZnF_C2HC"/>
    <property type="match status" value="3"/>
</dbReference>
<dbReference type="Proteomes" id="UP000250043">
    <property type="component" value="Unassembled WGS sequence"/>
</dbReference>
<evidence type="ECO:0000259" key="2">
    <source>
        <dbReference type="SMART" id="SM00343"/>
    </source>
</evidence>
<feature type="non-terminal residue" evidence="3">
    <location>
        <position position="213"/>
    </location>
</feature>
<keyword evidence="4" id="KW-1185">Reference proteome</keyword>
<keyword evidence="1" id="KW-0507">mRNA processing</keyword>
<reference evidence="3 4" key="1">
    <citation type="submission" date="2016-07" db="EMBL/GenBank/DDBJ databases">
        <title>Draft genome of the white-rot fungus Obba rivulosa 3A-2.</title>
        <authorList>
            <consortium name="DOE Joint Genome Institute"/>
            <person name="Miettinen O."/>
            <person name="Riley R."/>
            <person name="Acob R."/>
            <person name="Barry K."/>
            <person name="Cullen D."/>
            <person name="De Vries R."/>
            <person name="Hainaut M."/>
            <person name="Hatakka A."/>
            <person name="Henrissat B."/>
            <person name="Hilden K."/>
            <person name="Kuo R."/>
            <person name="Labutti K."/>
            <person name="Lipzen A."/>
            <person name="Makela M.R."/>
            <person name="Sandor L."/>
            <person name="Spatafora J.W."/>
            <person name="Grigoriev I.V."/>
            <person name="Hibbett D.S."/>
        </authorList>
    </citation>
    <scope>NUCLEOTIDE SEQUENCE [LARGE SCALE GENOMIC DNA]</scope>
    <source>
        <strain evidence="3 4">3A-2</strain>
    </source>
</reference>
<feature type="domain" description="CCHC-type" evidence="2">
    <location>
        <begin position="142"/>
        <end position="158"/>
    </location>
</feature>
<dbReference type="GO" id="GO:0003676">
    <property type="term" value="F:nucleic acid binding"/>
    <property type="evidence" value="ECO:0007669"/>
    <property type="project" value="InterPro"/>
</dbReference>
<feature type="domain" description="CCHC-type" evidence="2">
    <location>
        <begin position="120"/>
        <end position="138"/>
    </location>
</feature>